<evidence type="ECO:0000256" key="13">
    <source>
        <dbReference type="RuleBase" id="RU364099"/>
    </source>
</evidence>
<dbReference type="PANTHER" id="PTHR43340">
    <property type="entry name" value="HYPOXANTHINE-GUANINE PHOSPHORIBOSYLTRANSFERASE"/>
    <property type="match status" value="1"/>
</dbReference>
<keyword evidence="7 13" id="KW-0328">Glycosyltransferase</keyword>
<dbReference type="Pfam" id="PF00156">
    <property type="entry name" value="Pribosyltran"/>
    <property type="match status" value="1"/>
</dbReference>
<comment type="cofactor">
    <cofactor evidence="1 13">
        <name>Mg(2+)</name>
        <dbReference type="ChEBI" id="CHEBI:18420"/>
    </cofactor>
</comment>
<dbReference type="AlphaFoldDB" id="A0A448WK77"/>
<dbReference type="GO" id="GO:0006166">
    <property type="term" value="P:purine ribonucleoside salvage"/>
    <property type="evidence" value="ECO:0007669"/>
    <property type="project" value="UniProtKB-KW"/>
</dbReference>
<evidence type="ECO:0000256" key="5">
    <source>
        <dbReference type="ARBA" id="ARBA00011895"/>
    </source>
</evidence>
<dbReference type="InterPro" id="IPR050408">
    <property type="entry name" value="HGPRT"/>
</dbReference>
<dbReference type="GO" id="GO:0006178">
    <property type="term" value="P:guanine salvage"/>
    <property type="evidence" value="ECO:0007669"/>
    <property type="project" value="TreeGrafter"/>
</dbReference>
<dbReference type="EC" id="2.4.2.8" evidence="5 13"/>
<dbReference type="EMBL" id="CAAALY010018665">
    <property type="protein sequence ID" value="VEL13710.1"/>
    <property type="molecule type" value="Genomic_DNA"/>
</dbReference>
<keyword evidence="8 13" id="KW-0808">Transferase</keyword>
<proteinExistence type="inferred from homology"/>
<keyword evidence="16" id="KW-1185">Reference proteome</keyword>
<accession>A0A448WK77</accession>
<comment type="pathway">
    <text evidence="3 13">Purine metabolism; IMP biosynthesis via salvage pathway; IMP from hypoxanthine: step 1/1.</text>
</comment>
<name>A0A448WK77_9PLAT</name>
<sequence length="157" mass="17870">MMCVLKGSFKFFADLTECIERALRARRTTLPISIDFVRTKNYLNAESTGTVKLTGVDDESAYKNKNILIVEDIIETGKTMQNLMPYLKTLEPQSVHVATLLVKRTIKSSGFQADYTGFEIPDRFVVGYALDFNEYFRDLHHICVINEEGKSKYSLPA</sequence>
<organism evidence="15 16">
    <name type="scientific">Protopolystoma xenopodis</name>
    <dbReference type="NCBI Taxonomy" id="117903"/>
    <lineage>
        <taxon>Eukaryota</taxon>
        <taxon>Metazoa</taxon>
        <taxon>Spiralia</taxon>
        <taxon>Lophotrochozoa</taxon>
        <taxon>Platyhelminthes</taxon>
        <taxon>Monogenea</taxon>
        <taxon>Polyopisthocotylea</taxon>
        <taxon>Polystomatidea</taxon>
        <taxon>Polystomatidae</taxon>
        <taxon>Protopolystoma</taxon>
    </lineage>
</organism>
<evidence type="ECO:0000256" key="8">
    <source>
        <dbReference type="ARBA" id="ARBA00022679"/>
    </source>
</evidence>
<protein>
    <recommendedName>
        <fullName evidence="5 13">Hypoxanthine phosphoribosyltransferase</fullName>
        <ecNumber evidence="5 13">2.4.2.8</ecNumber>
    </recommendedName>
</protein>
<dbReference type="SUPFAM" id="SSF53271">
    <property type="entry name" value="PRTase-like"/>
    <property type="match status" value="1"/>
</dbReference>
<dbReference type="PANTHER" id="PTHR43340:SF1">
    <property type="entry name" value="HYPOXANTHINE PHOSPHORIBOSYLTRANSFERASE"/>
    <property type="match status" value="1"/>
</dbReference>
<dbReference type="Proteomes" id="UP000784294">
    <property type="component" value="Unassembled WGS sequence"/>
</dbReference>
<evidence type="ECO:0000313" key="16">
    <source>
        <dbReference type="Proteomes" id="UP000784294"/>
    </source>
</evidence>
<keyword evidence="12 13" id="KW-0460">Magnesium</keyword>
<evidence type="ECO:0000256" key="2">
    <source>
        <dbReference type="ARBA" id="ARBA00004496"/>
    </source>
</evidence>
<keyword evidence="9 13" id="KW-0479">Metal-binding</keyword>
<dbReference type="InterPro" id="IPR000836">
    <property type="entry name" value="PRTase_dom"/>
</dbReference>
<evidence type="ECO:0000256" key="11">
    <source>
        <dbReference type="ARBA" id="ARBA00022741"/>
    </source>
</evidence>
<dbReference type="GO" id="GO:0046100">
    <property type="term" value="P:hypoxanthine metabolic process"/>
    <property type="evidence" value="ECO:0007669"/>
    <property type="project" value="TreeGrafter"/>
</dbReference>
<dbReference type="InterPro" id="IPR005904">
    <property type="entry name" value="Hxn_phspho_trans"/>
</dbReference>
<dbReference type="GO" id="GO:0000166">
    <property type="term" value="F:nucleotide binding"/>
    <property type="evidence" value="ECO:0007669"/>
    <property type="project" value="UniProtKB-KW"/>
</dbReference>
<evidence type="ECO:0000256" key="7">
    <source>
        <dbReference type="ARBA" id="ARBA00022676"/>
    </source>
</evidence>
<dbReference type="NCBIfam" id="TIGR01203">
    <property type="entry name" value="HGPRTase"/>
    <property type="match status" value="1"/>
</dbReference>
<evidence type="ECO:0000256" key="9">
    <source>
        <dbReference type="ARBA" id="ARBA00022723"/>
    </source>
</evidence>
<evidence type="ECO:0000259" key="14">
    <source>
        <dbReference type="Pfam" id="PF00156"/>
    </source>
</evidence>
<keyword evidence="11 13" id="KW-0547">Nucleotide-binding</keyword>
<comment type="caution">
    <text evidence="15">The sequence shown here is derived from an EMBL/GenBank/DDBJ whole genome shotgun (WGS) entry which is preliminary data.</text>
</comment>
<evidence type="ECO:0000313" key="15">
    <source>
        <dbReference type="EMBL" id="VEL13710.1"/>
    </source>
</evidence>
<dbReference type="InterPro" id="IPR029057">
    <property type="entry name" value="PRTase-like"/>
</dbReference>
<evidence type="ECO:0000256" key="6">
    <source>
        <dbReference type="ARBA" id="ARBA00022490"/>
    </source>
</evidence>
<dbReference type="OrthoDB" id="9449045at2759"/>
<feature type="domain" description="Phosphoribosyltransferase" evidence="14">
    <location>
        <begin position="2"/>
        <end position="132"/>
    </location>
</feature>
<dbReference type="GO" id="GO:0000287">
    <property type="term" value="F:magnesium ion binding"/>
    <property type="evidence" value="ECO:0007669"/>
    <property type="project" value="TreeGrafter"/>
</dbReference>
<gene>
    <name evidence="15" type="ORF">PXEA_LOCUS7150</name>
</gene>
<dbReference type="GO" id="GO:0032264">
    <property type="term" value="P:IMP salvage"/>
    <property type="evidence" value="ECO:0007669"/>
    <property type="project" value="UniProtKB-UniPathway"/>
</dbReference>
<dbReference type="GO" id="GO:0004422">
    <property type="term" value="F:hypoxanthine phosphoribosyltransferase activity"/>
    <property type="evidence" value="ECO:0007669"/>
    <property type="project" value="InterPro"/>
</dbReference>
<keyword evidence="6 13" id="KW-0963">Cytoplasm</keyword>
<reference evidence="15" key="1">
    <citation type="submission" date="2018-11" db="EMBL/GenBank/DDBJ databases">
        <authorList>
            <consortium name="Pathogen Informatics"/>
        </authorList>
    </citation>
    <scope>NUCLEOTIDE SEQUENCE</scope>
</reference>
<comment type="similarity">
    <text evidence="4 13">Belongs to the purine/pyrimidine phosphoribosyltransferase family.</text>
</comment>
<evidence type="ECO:0000256" key="3">
    <source>
        <dbReference type="ARBA" id="ARBA00004669"/>
    </source>
</evidence>
<dbReference type="UniPathway" id="UPA00591">
    <property type="reaction ID" value="UER00648"/>
</dbReference>
<comment type="catalytic activity">
    <reaction evidence="13">
        <text>IMP + diphosphate = hypoxanthine + 5-phospho-alpha-D-ribose 1-diphosphate</text>
        <dbReference type="Rhea" id="RHEA:17973"/>
        <dbReference type="ChEBI" id="CHEBI:17368"/>
        <dbReference type="ChEBI" id="CHEBI:33019"/>
        <dbReference type="ChEBI" id="CHEBI:58017"/>
        <dbReference type="ChEBI" id="CHEBI:58053"/>
        <dbReference type="EC" id="2.4.2.8"/>
    </reaction>
</comment>
<dbReference type="Gene3D" id="3.40.50.2020">
    <property type="match status" value="1"/>
</dbReference>
<dbReference type="GO" id="GO:0032263">
    <property type="term" value="P:GMP salvage"/>
    <property type="evidence" value="ECO:0007669"/>
    <property type="project" value="TreeGrafter"/>
</dbReference>
<comment type="subcellular location">
    <subcellularLocation>
        <location evidence="2 13">Cytoplasm</location>
    </subcellularLocation>
</comment>
<evidence type="ECO:0000256" key="12">
    <source>
        <dbReference type="ARBA" id="ARBA00022842"/>
    </source>
</evidence>
<keyword evidence="10 13" id="KW-0660">Purine salvage</keyword>
<dbReference type="CDD" id="cd06223">
    <property type="entry name" value="PRTases_typeI"/>
    <property type="match status" value="1"/>
</dbReference>
<dbReference type="GO" id="GO:0005829">
    <property type="term" value="C:cytosol"/>
    <property type="evidence" value="ECO:0007669"/>
    <property type="project" value="TreeGrafter"/>
</dbReference>
<evidence type="ECO:0000256" key="1">
    <source>
        <dbReference type="ARBA" id="ARBA00001946"/>
    </source>
</evidence>
<evidence type="ECO:0000256" key="10">
    <source>
        <dbReference type="ARBA" id="ARBA00022726"/>
    </source>
</evidence>
<evidence type="ECO:0000256" key="4">
    <source>
        <dbReference type="ARBA" id="ARBA00008391"/>
    </source>
</evidence>